<comment type="caution">
    <text evidence="3">The sequence shown here is derived from an EMBL/GenBank/DDBJ whole genome shotgun (WGS) entry which is preliminary data.</text>
</comment>
<dbReference type="Proteomes" id="UP001501470">
    <property type="component" value="Unassembled WGS sequence"/>
</dbReference>
<evidence type="ECO:0000259" key="2">
    <source>
        <dbReference type="Pfam" id="PF03432"/>
    </source>
</evidence>
<feature type="domain" description="MobA/VirD2-like nuclease" evidence="2">
    <location>
        <begin position="76"/>
        <end position="168"/>
    </location>
</feature>
<proteinExistence type="predicted"/>
<dbReference type="InterPro" id="IPR005094">
    <property type="entry name" value="Endonuclease_MobA/VirD2"/>
</dbReference>
<evidence type="ECO:0000313" key="4">
    <source>
        <dbReference type="Proteomes" id="UP001501470"/>
    </source>
</evidence>
<reference evidence="3 4" key="1">
    <citation type="journal article" date="2019" name="Int. J. Syst. Evol. Microbiol.">
        <title>The Global Catalogue of Microorganisms (GCM) 10K type strain sequencing project: providing services to taxonomists for standard genome sequencing and annotation.</title>
        <authorList>
            <consortium name="The Broad Institute Genomics Platform"/>
            <consortium name="The Broad Institute Genome Sequencing Center for Infectious Disease"/>
            <person name="Wu L."/>
            <person name="Ma J."/>
        </authorList>
    </citation>
    <scope>NUCLEOTIDE SEQUENCE [LARGE SCALE GENOMIC DNA]</scope>
    <source>
        <strain evidence="3 4">JCM 15933</strain>
    </source>
</reference>
<keyword evidence="4" id="KW-1185">Reference proteome</keyword>
<dbReference type="RefSeq" id="WP_344515359.1">
    <property type="nucleotide sequence ID" value="NZ_BAAAQD010000055.1"/>
</dbReference>
<accession>A0ABN2DGT9</accession>
<feature type="region of interest" description="Disordered" evidence="1">
    <location>
        <begin position="174"/>
        <end position="202"/>
    </location>
</feature>
<dbReference type="Pfam" id="PF03432">
    <property type="entry name" value="Relaxase"/>
    <property type="match status" value="1"/>
</dbReference>
<evidence type="ECO:0000313" key="3">
    <source>
        <dbReference type="EMBL" id="GAA1575525.1"/>
    </source>
</evidence>
<evidence type="ECO:0000256" key="1">
    <source>
        <dbReference type="SAM" id="MobiDB-lite"/>
    </source>
</evidence>
<dbReference type="EMBL" id="BAAAQD010000055">
    <property type="protein sequence ID" value="GAA1575525.1"/>
    <property type="molecule type" value="Genomic_DNA"/>
</dbReference>
<feature type="compositionally biased region" description="Low complexity" evidence="1">
    <location>
        <begin position="455"/>
        <end position="469"/>
    </location>
</feature>
<protein>
    <recommendedName>
        <fullName evidence="2">MobA/VirD2-like nuclease domain-containing protein</fullName>
    </recommendedName>
</protein>
<feature type="region of interest" description="Disordered" evidence="1">
    <location>
        <begin position="437"/>
        <end position="486"/>
    </location>
</feature>
<gene>
    <name evidence="3" type="ORF">GCM10009827_116700</name>
</gene>
<sequence>MIPKIGRGRRVYGLLRYLYGPGRREEHIDPHLVAAWDGAGPLSTLEPPIGQDGKPDLRKLVDLLEQPVRRGANPPRKPVWHCSIRTHPEDRWLTDEQWARIGTEVMAKVGLAPHGDSRAVRWVAVRHAPDHIHIVATLVRQDRRTEWARNDRWLAQAACRDLEERYGLHRVGPADRTAHTRPTTREVHKAARTGRRERPRDQLRRQVRHAAAVADSQQQFFTLLRDAGLLVRTRTSTVNPEQVTGYAVALASHTTAAGQPIWYGGGRLAPDLTLPQLHRRWGQPTGSVPPPPRLVQAELYDQAASEIRAAAEQVAQAGGDPASASAAASAAADTLTVAARLLEGDRRGPLHRAAEALDRATREPYRRPLPTTIRREGLRSMARLLRLAGELTDDNAVFAMLRLILTMSMLADSLADLRDAQRRLHQERAARTAARLLRSAGTRNGMPGGRTPDVTAAPPSTRPSTMPPTRRNDARRQPGPGVGQGR</sequence>
<organism evidence="3 4">
    <name type="scientific">Dactylosporangium maewongense</name>
    <dbReference type="NCBI Taxonomy" id="634393"/>
    <lineage>
        <taxon>Bacteria</taxon>
        <taxon>Bacillati</taxon>
        <taxon>Actinomycetota</taxon>
        <taxon>Actinomycetes</taxon>
        <taxon>Micromonosporales</taxon>
        <taxon>Micromonosporaceae</taxon>
        <taxon>Dactylosporangium</taxon>
    </lineage>
</organism>
<name>A0ABN2DGT9_9ACTN</name>